<dbReference type="EMBL" id="FNHP01000009">
    <property type="protein sequence ID" value="SDM60294.1"/>
    <property type="molecule type" value="Genomic_DNA"/>
</dbReference>
<proteinExistence type="predicted"/>
<dbReference type="InterPro" id="IPR011335">
    <property type="entry name" value="Restrct_endonuc-II-like"/>
</dbReference>
<evidence type="ECO:0000313" key="1">
    <source>
        <dbReference type="EMBL" id="SDM60294.1"/>
    </source>
</evidence>
<dbReference type="Gene3D" id="3.40.1350.10">
    <property type="match status" value="1"/>
</dbReference>
<dbReference type="OrthoDB" id="5561245at2"/>
<organism evidence="1 2">
    <name type="scientific">Oryzisolibacter propanilivorax</name>
    <dbReference type="NCBI Taxonomy" id="1527607"/>
    <lineage>
        <taxon>Bacteria</taxon>
        <taxon>Pseudomonadati</taxon>
        <taxon>Pseudomonadota</taxon>
        <taxon>Betaproteobacteria</taxon>
        <taxon>Burkholderiales</taxon>
        <taxon>Comamonadaceae</taxon>
        <taxon>Oryzisolibacter</taxon>
    </lineage>
</organism>
<dbReference type="SUPFAM" id="SSF52980">
    <property type="entry name" value="Restriction endonuclease-like"/>
    <property type="match status" value="1"/>
</dbReference>
<accession>A0A1G9UKE9</accession>
<evidence type="ECO:0000313" key="2">
    <source>
        <dbReference type="Proteomes" id="UP000198552"/>
    </source>
</evidence>
<dbReference type="GO" id="GO:0003676">
    <property type="term" value="F:nucleic acid binding"/>
    <property type="evidence" value="ECO:0007669"/>
    <property type="project" value="InterPro"/>
</dbReference>
<dbReference type="STRING" id="1527607.SAMN05428957_10930"/>
<sequence>MPIYRCNQCGFVSEDATTPVHTQTACGRCGKPATVFGTVYYVEELVKRLASVTRELNGLRQQAASTVADSGLPAAPAQTLPEPATPQANVQGLATAQQHAPLRAWFAARQIEAHIDPALVDTSGFFDDAALLLAGNHALFAELIDRVRYAYRKSHTGLNLELAQLPQKDAQAITQLCRQLYEHTFFARYHYQKPEKIVRLTLQSAPAVRQFFDGGWLEWYALMAMLAQLQGHAGGTSCARGVKVVFPNEDLHELDVVALPAGQPPIVIECKGGEFRRDIDKYLRLRKRLGLERERFVICSPELTDEQAAGLSAMYDLSFANLQTLAPHLQRLLATAPA</sequence>
<gene>
    <name evidence="1" type="ORF">SAMN05428957_10930</name>
</gene>
<protein>
    <submittedName>
        <fullName evidence="1">Uncharacterized protein</fullName>
    </submittedName>
</protein>
<name>A0A1G9UKE9_9BURK</name>
<dbReference type="AlphaFoldDB" id="A0A1G9UKE9"/>
<dbReference type="InterPro" id="IPR011856">
    <property type="entry name" value="tRNA_endonuc-like_dom_sf"/>
</dbReference>
<dbReference type="Proteomes" id="UP000198552">
    <property type="component" value="Unassembled WGS sequence"/>
</dbReference>
<dbReference type="RefSeq" id="WP_091571457.1">
    <property type="nucleotide sequence ID" value="NZ_FNHP01000009.1"/>
</dbReference>
<keyword evidence="2" id="KW-1185">Reference proteome</keyword>
<reference evidence="2" key="1">
    <citation type="submission" date="2016-10" db="EMBL/GenBank/DDBJ databases">
        <authorList>
            <person name="Varghese N."/>
            <person name="Submissions S."/>
        </authorList>
    </citation>
    <scope>NUCLEOTIDE SEQUENCE [LARGE SCALE GENOMIC DNA]</scope>
    <source>
        <strain evidence="2">EPL6</strain>
    </source>
</reference>